<dbReference type="PRINTS" id="PR00507">
    <property type="entry name" value="N12N6MTFRASE"/>
</dbReference>
<dbReference type="GO" id="GO:0008170">
    <property type="term" value="F:N-methyltransferase activity"/>
    <property type="evidence" value="ECO:0007669"/>
    <property type="project" value="InterPro"/>
</dbReference>
<evidence type="ECO:0000256" key="2">
    <source>
        <dbReference type="ARBA" id="ARBA00022679"/>
    </source>
</evidence>
<dbReference type="Gene3D" id="3.40.50.150">
    <property type="entry name" value="Vaccinia Virus protein VP39"/>
    <property type="match status" value="1"/>
</dbReference>
<reference evidence="7 8" key="1">
    <citation type="journal article" date="2019" name="Extremophiles">
        <title>Biogeography of thermophiles and predominance of Thermus scotoductus in domestic water heaters.</title>
        <authorList>
            <person name="Wilpiszeski R.L."/>
            <person name="Zhang Z."/>
            <person name="House C.H."/>
        </authorList>
    </citation>
    <scope>NUCLEOTIDE SEQUENCE [LARGE SCALE GENOMIC DNA]</scope>
    <source>
        <strain evidence="7 8">1_S1</strain>
    </source>
</reference>
<evidence type="ECO:0000313" key="7">
    <source>
        <dbReference type="EMBL" id="RTI61079.1"/>
    </source>
</evidence>
<accession>A0A430VUU2</accession>
<dbReference type="RefSeq" id="WP_126247450.1">
    <property type="nucleotide sequence ID" value="NZ_PEMW01000031.1"/>
</dbReference>
<proteinExistence type="predicted"/>
<dbReference type="EMBL" id="PEMW01000031">
    <property type="protein sequence ID" value="RTI61079.1"/>
    <property type="molecule type" value="Genomic_DNA"/>
</dbReference>
<dbReference type="GO" id="GO:0003677">
    <property type="term" value="F:DNA binding"/>
    <property type="evidence" value="ECO:0007669"/>
    <property type="project" value="InterPro"/>
</dbReference>
<dbReference type="AlphaFoldDB" id="A0A430VUU2"/>
<dbReference type="GO" id="GO:0009007">
    <property type="term" value="F:site-specific DNA-methyltransferase (adenine-specific) activity"/>
    <property type="evidence" value="ECO:0007669"/>
    <property type="project" value="UniProtKB-EC"/>
</dbReference>
<feature type="coiled-coil region" evidence="5">
    <location>
        <begin position="196"/>
        <end position="223"/>
    </location>
</feature>
<name>A0A430VUU2_THESC</name>
<dbReference type="PANTHER" id="PTHR33841">
    <property type="entry name" value="DNA METHYLTRANSFERASE YEEA-RELATED"/>
    <property type="match status" value="1"/>
</dbReference>
<evidence type="ECO:0000256" key="4">
    <source>
        <dbReference type="ARBA" id="ARBA00022747"/>
    </source>
</evidence>
<keyword evidence="1 7" id="KW-0489">Methyltransferase</keyword>
<keyword evidence="4" id="KW-0680">Restriction system</keyword>
<dbReference type="SUPFAM" id="SSF53335">
    <property type="entry name" value="S-adenosyl-L-methionine-dependent methyltransferases"/>
    <property type="match status" value="1"/>
</dbReference>
<sequence length="1096" mass="125204">MPRSPRAHLDPLSRWLSLDFSRPERSYYPDLRDFLSELLGYPRDKVVTEDRSGEGYPDLVLLNAQGDPWVVGDFKLEDRHIADPASNAALWREKRKYVTGTTRYVLFVTPRYLQLRDATGKEVALLHLPRETTDLLRQKLAPISWEKARHEEDWKALVEGRLPYAYLVLDPEGTRKLQEDLKVSFAELTEATSRALLALEERYQEYRGKREEAERNLAGALEETRRRILARIEGEYPEALKALFERHLPRFADQYGREIEGEEEPGNPRIREAFAADSAAALIARVLFLRFLEDLGLTKRRLTDGGPERWREFVQFLTDKATALVKVASLDLSQAYAEPFEEETFSWILETNGEMDLALQRLILRVNAYDFSGLSEEVLGDIYQNFLPPDKRKRLGEFYTPKEVVDLILRETALAHGESLYPEVLDPACGSGSFLVRYLHHRMEDAKARGVHLDSEALSRSIWGFDLNPFAAYVSMFQLLWGFLRLKKGKPEVHVYNLNSLLDDSDIAFLVKRSPGEEARDEKEWDYVVGNPPYIRAERAKYGQAIRDLYREVWGQNGDTGLLFLWRAMRGSGATAKPWVKKGGKLGMVVSGGYASSEAAARVWRLLWPGGEWSLRKLVWLEFAGKVWEANVIPMVLILERTPPKPEDEIELWVPSAWPKEVPEPHEVARIAYGDFFDPKVNPRSSEDPLGYGEYLLPLLREGDPPLLRKLYPGGENCVPLTEAMETQYTRHRRPQPFWWTYGVQRGGVEVTEDPQGDRPVPVLAGRGLAVAWPGEIAGYVDLTAVARRPYGKLSLWGNKRWPDRYVAVNKISLSPTASLVQAVDTEKRPFTLAVLDSLIIGVPREGLGEAVAAYLNSSLARWYWAVRLRSGVLEGSSRANIYPRTLEALPWPREPREDLLGKLSALYGDLEALARESRDNPSEWFLREVEDRISRGDALPLSAPLFGLDFRKWQDQVPRVDLSVEGAVLKGSLHAELDLKDPDLARFVHLLLGLLEAETVSSEDLQKLLVPRDYRDLLREYEDREQAFSGVRGRFMATLETVDEVVFDLFGLTSDERAHVKARLASFPLNRLRPRYPWEVGEPRPLRAYTEDRFK</sequence>
<dbReference type="InterPro" id="IPR029063">
    <property type="entry name" value="SAM-dependent_MTases_sf"/>
</dbReference>
<protein>
    <submittedName>
        <fullName evidence="7">N-6 DNA methylase</fullName>
    </submittedName>
</protein>
<evidence type="ECO:0000256" key="3">
    <source>
        <dbReference type="ARBA" id="ARBA00022691"/>
    </source>
</evidence>
<dbReference type="InterPro" id="IPR003356">
    <property type="entry name" value="DNA_methylase_A-5"/>
</dbReference>
<evidence type="ECO:0000256" key="5">
    <source>
        <dbReference type="SAM" id="Coils"/>
    </source>
</evidence>
<dbReference type="GO" id="GO:0009307">
    <property type="term" value="P:DNA restriction-modification system"/>
    <property type="evidence" value="ECO:0007669"/>
    <property type="project" value="UniProtKB-KW"/>
</dbReference>
<evidence type="ECO:0000256" key="1">
    <source>
        <dbReference type="ARBA" id="ARBA00022603"/>
    </source>
</evidence>
<organism evidence="7 8">
    <name type="scientific">Thermus scotoductus</name>
    <dbReference type="NCBI Taxonomy" id="37636"/>
    <lineage>
        <taxon>Bacteria</taxon>
        <taxon>Thermotogati</taxon>
        <taxon>Deinococcota</taxon>
        <taxon>Deinococci</taxon>
        <taxon>Thermales</taxon>
        <taxon>Thermaceae</taxon>
        <taxon>Thermus</taxon>
    </lineage>
</organism>
<gene>
    <name evidence="7" type="ORF">CSW14_01375</name>
</gene>
<evidence type="ECO:0000259" key="6">
    <source>
        <dbReference type="Pfam" id="PF02384"/>
    </source>
</evidence>
<dbReference type="PANTHER" id="PTHR33841:SF5">
    <property type="entry name" value="DNA METHYLASE (MODIFICATION METHYLASE) (METHYLTRANSFERASE)-RELATED"/>
    <property type="match status" value="1"/>
</dbReference>
<keyword evidence="3" id="KW-0949">S-adenosyl-L-methionine</keyword>
<keyword evidence="5" id="KW-0175">Coiled coil</keyword>
<dbReference type="GO" id="GO:0032259">
    <property type="term" value="P:methylation"/>
    <property type="evidence" value="ECO:0007669"/>
    <property type="project" value="UniProtKB-KW"/>
</dbReference>
<feature type="domain" description="DNA methylase adenine-specific" evidence="6">
    <location>
        <begin position="376"/>
        <end position="537"/>
    </location>
</feature>
<keyword evidence="2" id="KW-0808">Transferase</keyword>
<dbReference type="InterPro" id="IPR050953">
    <property type="entry name" value="N4_N6_ade-DNA_methylase"/>
</dbReference>
<dbReference type="InterPro" id="IPR002052">
    <property type="entry name" value="DNA_methylase_N6_adenine_CS"/>
</dbReference>
<evidence type="ECO:0000313" key="8">
    <source>
        <dbReference type="Proteomes" id="UP000287467"/>
    </source>
</evidence>
<dbReference type="Pfam" id="PF02384">
    <property type="entry name" value="N6_Mtase"/>
    <property type="match status" value="1"/>
</dbReference>
<comment type="caution">
    <text evidence="7">The sequence shown here is derived from an EMBL/GenBank/DDBJ whole genome shotgun (WGS) entry which is preliminary data.</text>
</comment>
<dbReference type="Proteomes" id="UP000287467">
    <property type="component" value="Unassembled WGS sequence"/>
</dbReference>
<dbReference type="PROSITE" id="PS00092">
    <property type="entry name" value="N6_MTASE"/>
    <property type="match status" value="1"/>
</dbReference>